<accession>A0ABT9RJF3</accession>
<protein>
    <submittedName>
        <fullName evidence="1">RNA polymerase sigma factor</fullName>
    </submittedName>
</protein>
<dbReference type="Proteomes" id="UP001230426">
    <property type="component" value="Unassembled WGS sequence"/>
</dbReference>
<gene>
    <name evidence="1" type="ORF">J2S55_008692</name>
</gene>
<proteinExistence type="predicted"/>
<dbReference type="RefSeq" id="WP_306873338.1">
    <property type="nucleotide sequence ID" value="NZ_JAUSRB010000002.1"/>
</dbReference>
<dbReference type="PANTHER" id="PTHR47756:SF2">
    <property type="entry name" value="BLL6612 PROTEIN"/>
    <property type="match status" value="1"/>
</dbReference>
<evidence type="ECO:0000313" key="2">
    <source>
        <dbReference type="Proteomes" id="UP001230426"/>
    </source>
</evidence>
<evidence type="ECO:0000313" key="1">
    <source>
        <dbReference type="EMBL" id="MDP9869426.1"/>
    </source>
</evidence>
<organism evidence="1 2">
    <name type="scientific">Streptosporangium brasiliense</name>
    <dbReference type="NCBI Taxonomy" id="47480"/>
    <lineage>
        <taxon>Bacteria</taxon>
        <taxon>Bacillati</taxon>
        <taxon>Actinomycetota</taxon>
        <taxon>Actinomycetes</taxon>
        <taxon>Streptosporangiales</taxon>
        <taxon>Streptosporangiaceae</taxon>
        <taxon>Streptosporangium</taxon>
    </lineage>
</organism>
<name>A0ABT9RJF3_9ACTN</name>
<dbReference type="SUPFAM" id="SSF88946">
    <property type="entry name" value="Sigma2 domain of RNA polymerase sigma factors"/>
    <property type="match status" value="1"/>
</dbReference>
<reference evidence="1 2" key="1">
    <citation type="submission" date="2023-07" db="EMBL/GenBank/DDBJ databases">
        <title>Sequencing the genomes of 1000 actinobacteria strains.</title>
        <authorList>
            <person name="Klenk H.-P."/>
        </authorList>
    </citation>
    <scope>NUCLEOTIDE SEQUENCE [LARGE SCALE GENOMIC DNA]</scope>
    <source>
        <strain evidence="1 2">DSM 44109</strain>
    </source>
</reference>
<keyword evidence="2" id="KW-1185">Reference proteome</keyword>
<dbReference type="EMBL" id="JAUSRB010000002">
    <property type="protein sequence ID" value="MDP9869426.1"/>
    <property type="molecule type" value="Genomic_DNA"/>
</dbReference>
<dbReference type="PANTHER" id="PTHR47756">
    <property type="entry name" value="BLL6612 PROTEIN-RELATED"/>
    <property type="match status" value="1"/>
</dbReference>
<sequence>MTGETAAHVAERAARASYGRLVALLAAPTGDLELAEDTLAQAFEQALITWPRDGVPDNPDGWLLTVARNQPSPPTSVRR</sequence>
<dbReference type="Gene3D" id="1.10.1740.10">
    <property type="match status" value="1"/>
</dbReference>
<dbReference type="InterPro" id="IPR013325">
    <property type="entry name" value="RNA_pol_sigma_r2"/>
</dbReference>
<comment type="caution">
    <text evidence="1">The sequence shown here is derived from an EMBL/GenBank/DDBJ whole genome shotgun (WGS) entry which is preliminary data.</text>
</comment>